<protein>
    <submittedName>
        <fullName evidence="2">SusD/RagB family nutrient-binding outer membrane lipoprotein</fullName>
    </submittedName>
</protein>
<gene>
    <name evidence="2" type="ORF">DSL64_13475</name>
</gene>
<evidence type="ECO:0000256" key="1">
    <source>
        <dbReference type="SAM" id="SignalP"/>
    </source>
</evidence>
<feature type="signal peptide" evidence="1">
    <location>
        <begin position="1"/>
        <end position="22"/>
    </location>
</feature>
<dbReference type="AlphaFoldDB" id="A0A3D8YAS0"/>
<keyword evidence="3" id="KW-1185">Reference proteome</keyword>
<reference evidence="2 3" key="1">
    <citation type="submission" date="2018-07" db="EMBL/GenBank/DDBJ databases">
        <title>Dyadobacter roseus sp. nov., isolated from rose rhizosphere soil.</title>
        <authorList>
            <person name="Chen L."/>
        </authorList>
    </citation>
    <scope>NUCLEOTIDE SEQUENCE [LARGE SCALE GENOMIC DNA]</scope>
    <source>
        <strain evidence="2 3">RS19</strain>
    </source>
</reference>
<feature type="chain" id="PRO_5017830746" evidence="1">
    <location>
        <begin position="23"/>
        <end position="535"/>
    </location>
</feature>
<keyword evidence="2" id="KW-0449">Lipoprotein</keyword>
<keyword evidence="1" id="KW-0732">Signal</keyword>
<accession>A0A3D8YAS0</accession>
<sequence>MFRKYKIAAVLLSGLCLGSCQNFDSLEVNPNVAGEDKPVPSDYLLGRISYEIYNGGGVTDGISGNVFEGPWGQIMRWNQYTVSNDSYYGGQNTYNWTNTASTYAILKNVIKMEEQAQKTLGQEKNAYAALGKFFRAYLFVWYTQRVGDIPMTEAGLGLDNLTPVFNTQKEVYAQSLKWLDEANTELAILIPQRGISTAAAISGDIYFNNDLTKWQKVVNAFKMRVLISLSKRATDNADLAVKEKFAEMLSNPAKYPLMSGNEDNMSFRFNANYNQYPLGPASYYNNRTNIGAPYMDLLTKFKDPRVFVVATPAPALLTAGKTVADFSVYKGSNPAQVLPDLSAASTAGAYSFISYARYYKDFVGPEAYTIVGYPELCLNIAEGINRGWAQGSAALYYTKGITASLKNYGVEGQTTVTVGDVAGVTLGTVDVNVAGFLAQPEVAYKGNNADGLKQILEQKYIAFFQNSGWEAFYNQRRTGVPALLEGTGTNATGKIPRRWLYPADQKNFNSENAAKAIQSQYAGQDNLYADMWLVK</sequence>
<dbReference type="EMBL" id="QNUL01000009">
    <property type="protein sequence ID" value="REA60906.1"/>
    <property type="molecule type" value="Genomic_DNA"/>
</dbReference>
<dbReference type="InterPro" id="IPR011990">
    <property type="entry name" value="TPR-like_helical_dom_sf"/>
</dbReference>
<organism evidence="2 3">
    <name type="scientific">Dyadobacter luteus</name>
    <dbReference type="NCBI Taxonomy" id="2259619"/>
    <lineage>
        <taxon>Bacteria</taxon>
        <taxon>Pseudomonadati</taxon>
        <taxon>Bacteroidota</taxon>
        <taxon>Cytophagia</taxon>
        <taxon>Cytophagales</taxon>
        <taxon>Spirosomataceae</taxon>
        <taxon>Dyadobacter</taxon>
    </lineage>
</organism>
<proteinExistence type="predicted"/>
<dbReference type="Pfam" id="PF12771">
    <property type="entry name" value="SusD-like_2"/>
    <property type="match status" value="1"/>
</dbReference>
<dbReference type="OrthoDB" id="843771at2"/>
<evidence type="ECO:0000313" key="2">
    <source>
        <dbReference type="EMBL" id="REA60906.1"/>
    </source>
</evidence>
<name>A0A3D8YAS0_9BACT</name>
<comment type="caution">
    <text evidence="2">The sequence shown here is derived from an EMBL/GenBank/DDBJ whole genome shotgun (WGS) entry which is preliminary data.</text>
</comment>
<dbReference type="Gene3D" id="1.25.40.390">
    <property type="match status" value="1"/>
</dbReference>
<dbReference type="InterPro" id="IPR041662">
    <property type="entry name" value="SusD-like_2"/>
</dbReference>
<dbReference type="SUPFAM" id="SSF48452">
    <property type="entry name" value="TPR-like"/>
    <property type="match status" value="1"/>
</dbReference>
<dbReference type="Proteomes" id="UP000256373">
    <property type="component" value="Unassembled WGS sequence"/>
</dbReference>
<evidence type="ECO:0000313" key="3">
    <source>
        <dbReference type="Proteomes" id="UP000256373"/>
    </source>
</evidence>